<feature type="domain" description="YozE SAM-like" evidence="2">
    <location>
        <begin position="17"/>
        <end position="79"/>
    </location>
</feature>
<sequence length="87" mass="9920">MDATRRRKDADTPKPKSFTAWWKTHADQDNAIGDLAREVSRDPGRPSRKGLPGQRTYLDQRGAVPAAMETLERAWTQYGQYKATQDE</sequence>
<dbReference type="Proteomes" id="UP001490365">
    <property type="component" value="Unassembled WGS sequence"/>
</dbReference>
<keyword evidence="4" id="KW-1185">Reference proteome</keyword>
<feature type="region of interest" description="Disordered" evidence="1">
    <location>
        <begin position="35"/>
        <end position="55"/>
    </location>
</feature>
<evidence type="ECO:0000259" key="2">
    <source>
        <dbReference type="Pfam" id="PF06855"/>
    </source>
</evidence>
<name>A0ABV1TGX6_9ACTN</name>
<reference evidence="3 4" key="1">
    <citation type="submission" date="2024-06" db="EMBL/GenBank/DDBJ databases">
        <title>The Natural Products Discovery Center: Release of the First 8490 Sequenced Strains for Exploring Actinobacteria Biosynthetic Diversity.</title>
        <authorList>
            <person name="Kalkreuter E."/>
            <person name="Kautsar S.A."/>
            <person name="Yang D."/>
            <person name="Bader C.D."/>
            <person name="Teijaro C.N."/>
            <person name="Fluegel L."/>
            <person name="Davis C.M."/>
            <person name="Simpson J.R."/>
            <person name="Lauterbach L."/>
            <person name="Steele A.D."/>
            <person name="Gui C."/>
            <person name="Meng S."/>
            <person name="Li G."/>
            <person name="Viehrig K."/>
            <person name="Ye F."/>
            <person name="Su P."/>
            <person name="Kiefer A.F."/>
            <person name="Nichols A."/>
            <person name="Cepeda A.J."/>
            <person name="Yan W."/>
            <person name="Fan B."/>
            <person name="Jiang Y."/>
            <person name="Adhikari A."/>
            <person name="Zheng C.-J."/>
            <person name="Schuster L."/>
            <person name="Cowan T.M."/>
            <person name="Smanski M.J."/>
            <person name="Chevrette M.G."/>
            <person name="De Carvalho L.P.S."/>
            <person name="Shen B."/>
        </authorList>
    </citation>
    <scope>NUCLEOTIDE SEQUENCE [LARGE SCALE GENOMIC DNA]</scope>
    <source>
        <strain evidence="3 4">NPDC001694</strain>
    </source>
</reference>
<dbReference type="Pfam" id="PF06855">
    <property type="entry name" value="YozE_SAM_like"/>
    <property type="match status" value="1"/>
</dbReference>
<dbReference type="EMBL" id="JBEOZM010000007">
    <property type="protein sequence ID" value="MER6269289.1"/>
    <property type="molecule type" value="Genomic_DNA"/>
</dbReference>
<gene>
    <name evidence="3" type="ORF">ABT211_18610</name>
</gene>
<dbReference type="Gene3D" id="1.10.150.260">
    <property type="entry name" value="YozE SAM-like"/>
    <property type="match status" value="1"/>
</dbReference>
<feature type="compositionally biased region" description="Basic and acidic residues" evidence="1">
    <location>
        <begin position="35"/>
        <end position="45"/>
    </location>
</feature>
<evidence type="ECO:0000256" key="1">
    <source>
        <dbReference type="SAM" id="MobiDB-lite"/>
    </source>
</evidence>
<dbReference type="SUPFAM" id="SSF140652">
    <property type="entry name" value="YozE-like"/>
    <property type="match status" value="1"/>
</dbReference>
<dbReference type="InterPro" id="IPR023089">
    <property type="entry name" value="YozE_SAM-like"/>
</dbReference>
<proteinExistence type="predicted"/>
<dbReference type="RefSeq" id="WP_351957817.1">
    <property type="nucleotide sequence ID" value="NZ_JBEOZM010000007.1"/>
</dbReference>
<protein>
    <submittedName>
        <fullName evidence="3">YozE family protein</fullName>
    </submittedName>
</protein>
<evidence type="ECO:0000313" key="3">
    <source>
        <dbReference type="EMBL" id="MER6269289.1"/>
    </source>
</evidence>
<comment type="caution">
    <text evidence="3">The sequence shown here is derived from an EMBL/GenBank/DDBJ whole genome shotgun (WGS) entry which is preliminary data.</text>
</comment>
<organism evidence="3 4">
    <name type="scientific">Streptomyces sp. 900105755</name>
    <dbReference type="NCBI Taxonomy" id="3154389"/>
    <lineage>
        <taxon>Bacteria</taxon>
        <taxon>Bacillati</taxon>
        <taxon>Actinomycetota</taxon>
        <taxon>Actinomycetes</taxon>
        <taxon>Kitasatosporales</taxon>
        <taxon>Streptomycetaceae</taxon>
        <taxon>Streptomyces</taxon>
    </lineage>
</organism>
<dbReference type="InterPro" id="IPR036806">
    <property type="entry name" value="YozE_SAM-like_sf"/>
</dbReference>
<evidence type="ECO:0000313" key="4">
    <source>
        <dbReference type="Proteomes" id="UP001490365"/>
    </source>
</evidence>
<accession>A0ABV1TGX6</accession>